<proteinExistence type="predicted"/>
<dbReference type="GeneID" id="54480442"/>
<gene>
    <name evidence="2" type="ORF">EJ05DRAFT_157987</name>
</gene>
<evidence type="ECO:0000313" key="3">
    <source>
        <dbReference type="Proteomes" id="UP000799437"/>
    </source>
</evidence>
<dbReference type="AlphaFoldDB" id="A0A6A6VX99"/>
<dbReference type="RefSeq" id="XP_033596338.1">
    <property type="nucleotide sequence ID" value="XM_033739388.1"/>
</dbReference>
<dbReference type="Proteomes" id="UP000799437">
    <property type="component" value="Unassembled WGS sequence"/>
</dbReference>
<evidence type="ECO:0000256" key="1">
    <source>
        <dbReference type="SAM" id="MobiDB-lite"/>
    </source>
</evidence>
<keyword evidence="3" id="KW-1185">Reference proteome</keyword>
<sequence length="200" mass="21713">MGCPRGGATGELLCSFEMSIKVADILEHTPLLLVKRDANTSIMGLNSRASITPADYSFLTANTIQSCYWRSRCGRISRHACSARFCPIKLHSVSHSEGVRYPTSTHSFFCRPPHSLAVDLLDNTSPADTTTVTSNINTLSSLPTRISRGTAGASLVSGPSPSSESTAQCLGRPELEKDIRIRPLKGIFKPLRKEKKVLPL</sequence>
<reference evidence="2" key="1">
    <citation type="journal article" date="2020" name="Stud. Mycol.">
        <title>101 Dothideomycetes genomes: a test case for predicting lifestyles and emergence of pathogens.</title>
        <authorList>
            <person name="Haridas S."/>
            <person name="Albert R."/>
            <person name="Binder M."/>
            <person name="Bloem J."/>
            <person name="Labutti K."/>
            <person name="Salamov A."/>
            <person name="Andreopoulos B."/>
            <person name="Baker S."/>
            <person name="Barry K."/>
            <person name="Bills G."/>
            <person name="Bluhm B."/>
            <person name="Cannon C."/>
            <person name="Castanera R."/>
            <person name="Culley D."/>
            <person name="Daum C."/>
            <person name="Ezra D."/>
            <person name="Gonzalez J."/>
            <person name="Henrissat B."/>
            <person name="Kuo A."/>
            <person name="Liang C."/>
            <person name="Lipzen A."/>
            <person name="Lutzoni F."/>
            <person name="Magnuson J."/>
            <person name="Mondo S."/>
            <person name="Nolan M."/>
            <person name="Ohm R."/>
            <person name="Pangilinan J."/>
            <person name="Park H.-J."/>
            <person name="Ramirez L."/>
            <person name="Alfaro M."/>
            <person name="Sun H."/>
            <person name="Tritt A."/>
            <person name="Yoshinaga Y."/>
            <person name="Zwiers L.-H."/>
            <person name="Turgeon B."/>
            <person name="Goodwin S."/>
            <person name="Spatafora J."/>
            <person name="Crous P."/>
            <person name="Grigoriev I."/>
        </authorList>
    </citation>
    <scope>NUCLEOTIDE SEQUENCE</scope>
    <source>
        <strain evidence="2">CBS 121739</strain>
    </source>
</reference>
<dbReference type="EMBL" id="ML996582">
    <property type="protein sequence ID" value="KAF2753887.1"/>
    <property type="molecule type" value="Genomic_DNA"/>
</dbReference>
<feature type="compositionally biased region" description="Low complexity" evidence="1">
    <location>
        <begin position="151"/>
        <end position="165"/>
    </location>
</feature>
<protein>
    <submittedName>
        <fullName evidence="2">Uncharacterized protein</fullName>
    </submittedName>
</protein>
<organism evidence="2 3">
    <name type="scientific">Pseudovirgaria hyperparasitica</name>
    <dbReference type="NCBI Taxonomy" id="470096"/>
    <lineage>
        <taxon>Eukaryota</taxon>
        <taxon>Fungi</taxon>
        <taxon>Dikarya</taxon>
        <taxon>Ascomycota</taxon>
        <taxon>Pezizomycotina</taxon>
        <taxon>Dothideomycetes</taxon>
        <taxon>Dothideomycetes incertae sedis</taxon>
        <taxon>Acrospermales</taxon>
        <taxon>Acrospermaceae</taxon>
        <taxon>Pseudovirgaria</taxon>
    </lineage>
</organism>
<evidence type="ECO:0000313" key="2">
    <source>
        <dbReference type="EMBL" id="KAF2753887.1"/>
    </source>
</evidence>
<name>A0A6A6VX99_9PEZI</name>
<accession>A0A6A6VX99</accession>
<feature type="region of interest" description="Disordered" evidence="1">
    <location>
        <begin position="150"/>
        <end position="169"/>
    </location>
</feature>